<dbReference type="AlphaFoldDB" id="A0A1Y5R791"/>
<accession>A0A1Y5R791</accession>
<keyword evidence="2" id="KW-1185">Reference proteome</keyword>
<name>A0A1Y5R791_9RHOB</name>
<organism evidence="1 2">
    <name type="scientific">Palleronia marisminoris</name>
    <dbReference type="NCBI Taxonomy" id="315423"/>
    <lineage>
        <taxon>Bacteria</taxon>
        <taxon>Pseudomonadati</taxon>
        <taxon>Pseudomonadota</taxon>
        <taxon>Alphaproteobacteria</taxon>
        <taxon>Rhodobacterales</taxon>
        <taxon>Roseobacteraceae</taxon>
        <taxon>Palleronia</taxon>
    </lineage>
</organism>
<evidence type="ECO:0000313" key="2">
    <source>
        <dbReference type="Proteomes" id="UP000193870"/>
    </source>
</evidence>
<gene>
    <name evidence="1" type="ORF">PAM7066_00056</name>
</gene>
<evidence type="ECO:0000313" key="1">
    <source>
        <dbReference type="EMBL" id="SLN10773.1"/>
    </source>
</evidence>
<sequence length="36" mass="3834">MKRALSDCLQADAFAQVGGNGVSDERVHEVAPDLAY</sequence>
<protein>
    <submittedName>
        <fullName evidence="1">Uncharacterized protein</fullName>
    </submittedName>
</protein>
<reference evidence="1 2" key="1">
    <citation type="submission" date="2017-03" db="EMBL/GenBank/DDBJ databases">
        <authorList>
            <person name="Afonso C.L."/>
            <person name="Miller P.J."/>
            <person name="Scott M.A."/>
            <person name="Spackman E."/>
            <person name="Goraichik I."/>
            <person name="Dimitrov K.M."/>
            <person name="Suarez D.L."/>
            <person name="Swayne D.E."/>
        </authorList>
    </citation>
    <scope>NUCLEOTIDE SEQUENCE [LARGE SCALE GENOMIC DNA]</scope>
    <source>
        <strain evidence="1 2">CECT 7066</strain>
    </source>
</reference>
<proteinExistence type="predicted"/>
<dbReference type="Proteomes" id="UP000193870">
    <property type="component" value="Unassembled WGS sequence"/>
</dbReference>
<dbReference type="EMBL" id="FWFV01000001">
    <property type="protein sequence ID" value="SLN10773.1"/>
    <property type="molecule type" value="Genomic_DNA"/>
</dbReference>